<dbReference type="PRINTS" id="PR00455">
    <property type="entry name" value="HTHTETR"/>
</dbReference>
<gene>
    <name evidence="6" type="ORF">HYPDE_26563</name>
</gene>
<organism evidence="6 7">
    <name type="scientific">Hyphomicrobium denitrificans 1NES1</name>
    <dbReference type="NCBI Taxonomy" id="670307"/>
    <lineage>
        <taxon>Bacteria</taxon>
        <taxon>Pseudomonadati</taxon>
        <taxon>Pseudomonadota</taxon>
        <taxon>Alphaproteobacteria</taxon>
        <taxon>Hyphomicrobiales</taxon>
        <taxon>Hyphomicrobiaceae</taxon>
        <taxon>Hyphomicrobium</taxon>
    </lineage>
</organism>
<dbReference type="OrthoDB" id="9798857at2"/>
<dbReference type="Gene3D" id="1.10.357.10">
    <property type="entry name" value="Tetracycline Repressor, domain 2"/>
    <property type="match status" value="1"/>
</dbReference>
<evidence type="ECO:0000313" key="6">
    <source>
        <dbReference type="EMBL" id="AGK56993.1"/>
    </source>
</evidence>
<dbReference type="eggNOG" id="COG1309">
    <property type="taxonomic scope" value="Bacteria"/>
</dbReference>
<evidence type="ECO:0000313" key="7">
    <source>
        <dbReference type="Proteomes" id="UP000005952"/>
    </source>
</evidence>
<evidence type="ECO:0000256" key="4">
    <source>
        <dbReference type="PROSITE-ProRule" id="PRU00335"/>
    </source>
</evidence>
<dbReference type="HOGENOM" id="CLU_069356_28_2_5"/>
<accession>N0B226</accession>
<dbReference type="InterPro" id="IPR009057">
    <property type="entry name" value="Homeodomain-like_sf"/>
</dbReference>
<dbReference type="Pfam" id="PF00440">
    <property type="entry name" value="TetR_N"/>
    <property type="match status" value="1"/>
</dbReference>
<dbReference type="InterPro" id="IPR001647">
    <property type="entry name" value="HTH_TetR"/>
</dbReference>
<dbReference type="EMBL" id="CP005587">
    <property type="protein sequence ID" value="AGK56993.1"/>
    <property type="molecule type" value="Genomic_DNA"/>
</dbReference>
<dbReference type="SUPFAM" id="SSF48498">
    <property type="entry name" value="Tetracyclin repressor-like, C-terminal domain"/>
    <property type="match status" value="1"/>
</dbReference>
<dbReference type="KEGG" id="hdt:HYPDE_26563"/>
<sequence length="194" mass="20542">MEPAQMRMSREAKAEHHAEIVAIGSRILRERGISGTSVADIMQAAGFAHGGFYRHFASKEALIAEASEQAYGELLSRLEMVLQSGGPRSAVEAYVTDYLSETHVAEPEIGCPMVALGSEIAREHASLQQVFANGTQGLIEKLSAAQTGVPAEQRAKALTLLINLVGTVVMARAVGSGELRAEILSAGRSAGQLE</sequence>
<keyword evidence="7" id="KW-1185">Reference proteome</keyword>
<dbReference type="PANTHER" id="PTHR47506">
    <property type="entry name" value="TRANSCRIPTIONAL REGULATORY PROTEIN"/>
    <property type="match status" value="1"/>
</dbReference>
<evidence type="ECO:0000256" key="3">
    <source>
        <dbReference type="ARBA" id="ARBA00023163"/>
    </source>
</evidence>
<feature type="domain" description="HTH tetR-type" evidence="5">
    <location>
        <begin position="14"/>
        <end position="74"/>
    </location>
</feature>
<name>N0B226_9HYPH</name>
<evidence type="ECO:0000256" key="2">
    <source>
        <dbReference type="ARBA" id="ARBA00023125"/>
    </source>
</evidence>
<keyword evidence="2 4" id="KW-0238">DNA-binding</keyword>
<reference evidence="6 7" key="1">
    <citation type="journal article" date="2013" name="Genome Announc.">
        <title>Genome sequences for three denitrifying bacterial strains isolated from a uranium- and nitrate-contaminated subsurface environment.</title>
        <authorList>
            <person name="Venkatramanan R."/>
            <person name="Prakash O."/>
            <person name="Woyke T."/>
            <person name="Chain P."/>
            <person name="Goodwin L.A."/>
            <person name="Watson D."/>
            <person name="Brooks S."/>
            <person name="Kostka J.E."/>
            <person name="Green S.J."/>
        </authorList>
    </citation>
    <scope>NUCLEOTIDE SEQUENCE [LARGE SCALE GENOMIC DNA]</scope>
    <source>
        <strain evidence="6 7">1NES1</strain>
    </source>
</reference>
<dbReference type="GO" id="GO:0003677">
    <property type="term" value="F:DNA binding"/>
    <property type="evidence" value="ECO:0007669"/>
    <property type="project" value="UniProtKB-UniRule"/>
</dbReference>
<protein>
    <submittedName>
        <fullName evidence="6">TetR family transcriptional regulator</fullName>
    </submittedName>
</protein>
<feature type="DNA-binding region" description="H-T-H motif" evidence="4">
    <location>
        <begin position="37"/>
        <end position="56"/>
    </location>
</feature>
<keyword evidence="1" id="KW-0805">Transcription regulation</keyword>
<dbReference type="PROSITE" id="PS50977">
    <property type="entry name" value="HTH_TETR_2"/>
    <property type="match status" value="1"/>
</dbReference>
<proteinExistence type="predicted"/>
<evidence type="ECO:0000259" key="5">
    <source>
        <dbReference type="PROSITE" id="PS50977"/>
    </source>
</evidence>
<dbReference type="Proteomes" id="UP000005952">
    <property type="component" value="Chromosome"/>
</dbReference>
<dbReference type="Gene3D" id="1.10.10.60">
    <property type="entry name" value="Homeodomain-like"/>
    <property type="match status" value="1"/>
</dbReference>
<keyword evidence="3" id="KW-0804">Transcription</keyword>
<dbReference type="InterPro" id="IPR036271">
    <property type="entry name" value="Tet_transcr_reg_TetR-rel_C_sf"/>
</dbReference>
<evidence type="ECO:0000256" key="1">
    <source>
        <dbReference type="ARBA" id="ARBA00023015"/>
    </source>
</evidence>
<dbReference type="AlphaFoldDB" id="N0B226"/>
<dbReference type="STRING" id="670307.HYPDE_26563"/>
<dbReference type="SUPFAM" id="SSF46689">
    <property type="entry name" value="Homeodomain-like"/>
    <property type="match status" value="1"/>
</dbReference>
<dbReference type="PANTHER" id="PTHR47506:SF7">
    <property type="entry name" value="TRANSCRIPTIONAL REGULATORY PROTEIN"/>
    <property type="match status" value="1"/>
</dbReference>